<keyword evidence="2" id="KW-1003">Cell membrane</keyword>
<evidence type="ECO:0000256" key="5">
    <source>
        <dbReference type="ARBA" id="ARBA00023136"/>
    </source>
</evidence>
<feature type="domain" description="MacB-like periplasmic core" evidence="9">
    <location>
        <begin position="24"/>
        <end position="256"/>
    </location>
</feature>
<dbReference type="InterPro" id="IPR050250">
    <property type="entry name" value="Macrolide_Exporter_MacB"/>
</dbReference>
<feature type="transmembrane region" description="Helical" evidence="7">
    <location>
        <begin position="453"/>
        <end position="473"/>
    </location>
</feature>
<evidence type="ECO:0000313" key="11">
    <source>
        <dbReference type="Proteomes" id="UP000569092"/>
    </source>
</evidence>
<dbReference type="Proteomes" id="UP000569092">
    <property type="component" value="Unassembled WGS sequence"/>
</dbReference>
<evidence type="ECO:0000256" key="7">
    <source>
        <dbReference type="SAM" id="Phobius"/>
    </source>
</evidence>
<organism evidence="10 11">
    <name type="scientific">Tunturiibacter lichenicola</name>
    <dbReference type="NCBI Taxonomy" id="2051959"/>
    <lineage>
        <taxon>Bacteria</taxon>
        <taxon>Pseudomonadati</taxon>
        <taxon>Acidobacteriota</taxon>
        <taxon>Terriglobia</taxon>
        <taxon>Terriglobales</taxon>
        <taxon>Acidobacteriaceae</taxon>
        <taxon>Tunturiibacter</taxon>
    </lineage>
</organism>
<feature type="domain" description="ABC3 transporter permease C-terminal" evidence="8">
    <location>
        <begin position="721"/>
        <end position="833"/>
    </location>
</feature>
<feature type="transmembrane region" description="Helical" evidence="7">
    <location>
        <begin position="306"/>
        <end position="330"/>
    </location>
</feature>
<dbReference type="EMBL" id="JACHDZ010000004">
    <property type="protein sequence ID" value="MBB5344740.1"/>
    <property type="molecule type" value="Genomic_DNA"/>
</dbReference>
<evidence type="ECO:0000256" key="1">
    <source>
        <dbReference type="ARBA" id="ARBA00004651"/>
    </source>
</evidence>
<keyword evidence="5 7" id="KW-0472">Membrane</keyword>
<dbReference type="AlphaFoldDB" id="A0A7W8J8V9"/>
<feature type="transmembrane region" description="Helical" evidence="7">
    <location>
        <begin position="21"/>
        <end position="43"/>
    </location>
</feature>
<evidence type="ECO:0000256" key="2">
    <source>
        <dbReference type="ARBA" id="ARBA00022475"/>
    </source>
</evidence>
<dbReference type="GO" id="GO:0005886">
    <property type="term" value="C:plasma membrane"/>
    <property type="evidence" value="ECO:0007669"/>
    <property type="project" value="UniProtKB-SubCell"/>
</dbReference>
<evidence type="ECO:0000256" key="3">
    <source>
        <dbReference type="ARBA" id="ARBA00022692"/>
    </source>
</evidence>
<dbReference type="GO" id="GO:0022857">
    <property type="term" value="F:transmembrane transporter activity"/>
    <property type="evidence" value="ECO:0007669"/>
    <property type="project" value="TreeGrafter"/>
</dbReference>
<evidence type="ECO:0000256" key="4">
    <source>
        <dbReference type="ARBA" id="ARBA00022989"/>
    </source>
</evidence>
<sequence>MQTLLQNLRFAIRQLRKSPGFALTVVLTLALGIGANAAVFTLFDQALLRMLPVQHPKELVRFEWSGGFSGSASSFGGDLTNYFSYPMYKDLRDQNQVFSGMIAAIRASSGISWHNQAEDNDIELVSGNYFDMLGLKPALGRLMNAQDDTAKSANPVVVLSYDYWKTRFAASPDVVGQTVLIEGHPFTILGVAPANFQSAIGGYKPGAFMPLSMVEIVLPGTASRDNLNNHQSIWLTLVGRLKPGVSATQAQASLEPLWHNLRAHELTLYKNRTDHFKKRFLDDSHLKVLDDSTGFAPDRMDLKTPLIILMSMAGLLVAMCAINVATLLLLKASSRAREMSMRYALGAKQSRIVSQLLLEGGLLGLVGAAAGLLMAPLVTNTLVRLLTSANPGEEPYSSAIDARVLLFTLGVALIASLLFSMAPVLHFLRPDLANALRQSTGTASKSSQRFRKVAVGVQIALSVLLLGGAGLFVRTLNNLHHQQVGFDTSHLATFNFDPSDSGYGADRMIPTVTNALDAVQRIPGVLSVAATNDAELTGDSHFSGFSVEGHKFTDDEKTDFEAPWITSGYFATLKQPLLVGREFTVADSHEAPKVAVVNLTFAKRFFGSAQNALGRMISEGGDTPTPPDTTIIGVVGDIKHQNLRTEIGLAVYRPYPQIKHPLGVKIYARTTQSPEMVESAIRQAIHGMDPTLVVDGMRTMDEQVDRVTADERALALLAVGFSALAILLAAVGLYGVLAYSTEQRTREIGVRLALGSQRSGVVMLVVREMSIIAAIAIVVALPSIVLLARLFRSQLYGVTTSDPVTLIVAVALAVVMVTLAAVLPARRAASIEPMQALRTE</sequence>
<keyword evidence="3 7" id="KW-0812">Transmembrane</keyword>
<dbReference type="NCBIfam" id="TIGR03434">
    <property type="entry name" value="ADOP"/>
    <property type="match status" value="1"/>
</dbReference>
<feature type="domain" description="ABC3 transporter permease C-terminal" evidence="8">
    <location>
        <begin position="311"/>
        <end position="429"/>
    </location>
</feature>
<proteinExistence type="inferred from homology"/>
<feature type="transmembrane region" description="Helical" evidence="7">
    <location>
        <begin position="404"/>
        <end position="428"/>
    </location>
</feature>
<dbReference type="InterPro" id="IPR003838">
    <property type="entry name" value="ABC3_permease_C"/>
</dbReference>
<reference evidence="10 11" key="1">
    <citation type="submission" date="2020-08" db="EMBL/GenBank/DDBJ databases">
        <title>Genomic Encyclopedia of Type Strains, Phase IV (KMG-V): Genome sequencing to study the core and pangenomes of soil and plant-associated prokaryotes.</title>
        <authorList>
            <person name="Whitman W."/>
        </authorList>
    </citation>
    <scope>NUCLEOTIDE SEQUENCE [LARGE SCALE GENOMIC DNA]</scope>
    <source>
        <strain evidence="10 11">M8US30</strain>
    </source>
</reference>
<feature type="domain" description="MacB-like periplasmic core" evidence="9">
    <location>
        <begin position="459"/>
        <end position="683"/>
    </location>
</feature>
<feature type="transmembrane region" description="Helical" evidence="7">
    <location>
        <begin position="713"/>
        <end position="739"/>
    </location>
</feature>
<keyword evidence="4 7" id="KW-1133">Transmembrane helix</keyword>
<feature type="transmembrane region" description="Helical" evidence="7">
    <location>
        <begin position="804"/>
        <end position="825"/>
    </location>
</feature>
<dbReference type="Pfam" id="PF02687">
    <property type="entry name" value="FtsX"/>
    <property type="match status" value="2"/>
</dbReference>
<dbReference type="PANTHER" id="PTHR30572">
    <property type="entry name" value="MEMBRANE COMPONENT OF TRANSPORTER-RELATED"/>
    <property type="match status" value="1"/>
</dbReference>
<feature type="transmembrane region" description="Helical" evidence="7">
    <location>
        <begin position="356"/>
        <end position="378"/>
    </location>
</feature>
<feature type="transmembrane region" description="Helical" evidence="7">
    <location>
        <begin position="760"/>
        <end position="784"/>
    </location>
</feature>
<evidence type="ECO:0000259" key="8">
    <source>
        <dbReference type="Pfam" id="PF02687"/>
    </source>
</evidence>
<name>A0A7W8J8V9_9BACT</name>
<dbReference type="InterPro" id="IPR025857">
    <property type="entry name" value="MacB_PCD"/>
</dbReference>
<evidence type="ECO:0000313" key="10">
    <source>
        <dbReference type="EMBL" id="MBB5344740.1"/>
    </source>
</evidence>
<accession>A0A7W8J8V9</accession>
<evidence type="ECO:0000259" key="9">
    <source>
        <dbReference type="Pfam" id="PF12704"/>
    </source>
</evidence>
<protein>
    <submittedName>
        <fullName evidence="10">Permease</fullName>
    </submittedName>
</protein>
<dbReference type="PANTHER" id="PTHR30572:SF4">
    <property type="entry name" value="ABC TRANSPORTER PERMEASE YTRF"/>
    <property type="match status" value="1"/>
</dbReference>
<dbReference type="Pfam" id="PF12704">
    <property type="entry name" value="MacB_PCD"/>
    <property type="match status" value="2"/>
</dbReference>
<comment type="similarity">
    <text evidence="6">Belongs to the ABC-4 integral membrane protein family.</text>
</comment>
<comment type="subcellular location">
    <subcellularLocation>
        <location evidence="1">Cell membrane</location>
        <topology evidence="1">Multi-pass membrane protein</topology>
    </subcellularLocation>
</comment>
<evidence type="ECO:0000256" key="6">
    <source>
        <dbReference type="ARBA" id="ARBA00038076"/>
    </source>
</evidence>
<gene>
    <name evidence="10" type="ORF">HDF10_002726</name>
</gene>
<dbReference type="InterPro" id="IPR017800">
    <property type="entry name" value="ADOP"/>
</dbReference>
<comment type="caution">
    <text evidence="10">The sequence shown here is derived from an EMBL/GenBank/DDBJ whole genome shotgun (WGS) entry which is preliminary data.</text>
</comment>